<dbReference type="SUPFAM" id="SSF81383">
    <property type="entry name" value="F-box domain"/>
    <property type="match status" value="1"/>
</dbReference>
<keyword evidence="4" id="KW-1185">Reference proteome</keyword>
<sequence length="673" mass="74408">MATTAGYIMPAVRSLSTQDYTYGLSQESTCMRQSPSIPQNEVDHVPSKEISTDSNLTEREPSAATRAPPEILLQIFSLLSPREFNSARHTCSRWMRVSLNERLIGRMLKSAGWWNAWLQDHSQPCVSGRDESDVWRMSRRLTTESLLSGRKSKSRPRDRAFVKSAVIDFSALVTTSRKSRAIAPGSKEEIKEATSTFSPSSCSNYLLVTTGCNIHVFRLLGRRIQTKSDSRDADLELITCITCPFDVVATAIDASTPKLTIAALLSNRAGMYCKINLSSSSPKLEIPHLFYDICSEATPPKTIALSPGRALVAFGSVSGIELHTLHKERDELRKPFTLPQPSEVLHFLPSTAEAPDELRLISSLSGPPPKCKCPPTQPKDQFHFLADVQSFSRHRIPHTPSRSLIRATHCHHYRAVPINDGLHMTFVEPRSNLLCIGSDAPIGGLTSLTRAFVCIPPFASSKSENFRAPSSFAAASDLRWGLRVAAVYANRLVLYSIPGDLFSIVRRERERQVNGVMGDSDLSRDLCAEAGAYMETLDAYRSTAMRWPLQMRGRDIGLVHGAVELSVQCEGGGVRVWAFGKSGTAEVFDLDAGDLKEMSFVVDEDGVKEGKKEAVKDGAVELSRKRKFEEDVAFAGKYGPKKGRHCRDGDHHPVRRSSSFAACIIDFKMPDMD</sequence>
<dbReference type="PROSITE" id="PS50181">
    <property type="entry name" value="FBOX"/>
    <property type="match status" value="1"/>
</dbReference>
<dbReference type="Gene3D" id="1.20.1280.50">
    <property type="match status" value="1"/>
</dbReference>
<feature type="region of interest" description="Disordered" evidence="1">
    <location>
        <begin position="32"/>
        <end position="65"/>
    </location>
</feature>
<dbReference type="OrthoDB" id="1689567at2759"/>
<feature type="domain" description="F-box" evidence="2">
    <location>
        <begin position="61"/>
        <end position="107"/>
    </location>
</feature>
<dbReference type="Pfam" id="PF12937">
    <property type="entry name" value="F-box-like"/>
    <property type="match status" value="1"/>
</dbReference>
<comment type="caution">
    <text evidence="3">The sequence shown here is derived from an EMBL/GenBank/DDBJ whole genome shotgun (WGS) entry which is preliminary data.</text>
</comment>
<feature type="compositionally biased region" description="Basic and acidic residues" evidence="1">
    <location>
        <begin position="41"/>
        <end position="61"/>
    </location>
</feature>
<organism evidence="3 4">
    <name type="scientific">Penicillium olsonii</name>
    <dbReference type="NCBI Taxonomy" id="99116"/>
    <lineage>
        <taxon>Eukaryota</taxon>
        <taxon>Fungi</taxon>
        <taxon>Dikarya</taxon>
        <taxon>Ascomycota</taxon>
        <taxon>Pezizomycotina</taxon>
        <taxon>Eurotiomycetes</taxon>
        <taxon>Eurotiomycetidae</taxon>
        <taxon>Eurotiales</taxon>
        <taxon>Aspergillaceae</taxon>
        <taxon>Penicillium</taxon>
    </lineage>
</organism>
<protein>
    <recommendedName>
        <fullName evidence="2">F-box domain-containing protein</fullName>
    </recommendedName>
</protein>
<dbReference type="InterPro" id="IPR036047">
    <property type="entry name" value="F-box-like_dom_sf"/>
</dbReference>
<accession>A0A9W4HWT0</accession>
<evidence type="ECO:0000259" key="2">
    <source>
        <dbReference type="PROSITE" id="PS50181"/>
    </source>
</evidence>
<proteinExistence type="predicted"/>
<evidence type="ECO:0000313" key="4">
    <source>
        <dbReference type="Proteomes" id="UP001153618"/>
    </source>
</evidence>
<dbReference type="EMBL" id="CAJVOS010000039">
    <property type="protein sequence ID" value="CAG8184749.1"/>
    <property type="molecule type" value="Genomic_DNA"/>
</dbReference>
<reference evidence="3" key="1">
    <citation type="submission" date="2021-07" db="EMBL/GenBank/DDBJ databases">
        <authorList>
            <person name="Branca A.L. A."/>
        </authorList>
    </citation>
    <scope>NUCLEOTIDE SEQUENCE</scope>
</reference>
<evidence type="ECO:0000313" key="3">
    <source>
        <dbReference type="EMBL" id="CAG8184749.1"/>
    </source>
</evidence>
<gene>
    <name evidence="3" type="ORF">POLS_LOCUS7047</name>
</gene>
<evidence type="ECO:0000256" key="1">
    <source>
        <dbReference type="SAM" id="MobiDB-lite"/>
    </source>
</evidence>
<dbReference type="InterPro" id="IPR001810">
    <property type="entry name" value="F-box_dom"/>
</dbReference>
<dbReference type="Proteomes" id="UP001153618">
    <property type="component" value="Unassembled WGS sequence"/>
</dbReference>
<name>A0A9W4HWT0_PENOL</name>
<dbReference type="AlphaFoldDB" id="A0A9W4HWT0"/>